<gene>
    <name evidence="1" type="ORF">AAEO56_12810</name>
</gene>
<comment type="caution">
    <text evidence="1">The sequence shown here is derived from an EMBL/GenBank/DDBJ whole genome shotgun (WGS) entry which is preliminary data.</text>
</comment>
<organism evidence="1 2">
    <name type="scientific">Flavobacterium arundinis</name>
    <dbReference type="NCBI Taxonomy" id="3139143"/>
    <lineage>
        <taxon>Bacteria</taxon>
        <taxon>Pseudomonadati</taxon>
        <taxon>Bacteroidota</taxon>
        <taxon>Flavobacteriia</taxon>
        <taxon>Flavobacteriales</taxon>
        <taxon>Flavobacteriaceae</taxon>
        <taxon>Flavobacterium</taxon>
    </lineage>
</organism>
<dbReference type="EMBL" id="JBBYHR010000007">
    <property type="protein sequence ID" value="MEL1245150.1"/>
    <property type="molecule type" value="Genomic_DNA"/>
</dbReference>
<evidence type="ECO:0000313" key="2">
    <source>
        <dbReference type="Proteomes" id="UP001464555"/>
    </source>
</evidence>
<dbReference type="RefSeq" id="WP_341697465.1">
    <property type="nucleotide sequence ID" value="NZ_JBBYHR010000007.1"/>
</dbReference>
<name>A0ABU9HYA0_9FLAO</name>
<keyword evidence="2" id="KW-1185">Reference proteome</keyword>
<evidence type="ECO:0000313" key="1">
    <source>
        <dbReference type="EMBL" id="MEL1245150.1"/>
    </source>
</evidence>
<sequence>MNTLHHTVEDYKLFEAIADIAFIAGQKGFFSGDSREDIAEIIRWGKEFEAVHEDTDWDEMDYNTAIEAFAANKLRIDLH</sequence>
<dbReference type="Proteomes" id="UP001464555">
    <property type="component" value="Unassembled WGS sequence"/>
</dbReference>
<protein>
    <submittedName>
        <fullName evidence="1">Uncharacterized protein</fullName>
    </submittedName>
</protein>
<accession>A0ABU9HYA0</accession>
<reference evidence="1 2" key="1">
    <citation type="submission" date="2024-04" db="EMBL/GenBank/DDBJ databases">
        <title>Flavobacterium sp. DGU11 16S ribosomal RNA gene Genome sequencing and assembly.</title>
        <authorList>
            <person name="Park S."/>
        </authorList>
    </citation>
    <scope>NUCLEOTIDE SEQUENCE [LARGE SCALE GENOMIC DNA]</scope>
    <source>
        <strain evidence="1 2">DGU11</strain>
    </source>
</reference>
<proteinExistence type="predicted"/>